<dbReference type="CDD" id="cd17589">
    <property type="entry name" value="REC_TPR"/>
    <property type="match status" value="1"/>
</dbReference>
<dbReference type="SMART" id="SM00448">
    <property type="entry name" value="REC"/>
    <property type="match status" value="1"/>
</dbReference>
<dbReference type="PROSITE" id="PS50110">
    <property type="entry name" value="RESPONSE_REGULATORY"/>
    <property type="match status" value="1"/>
</dbReference>
<dbReference type="RefSeq" id="WP_341398350.1">
    <property type="nucleotide sequence ID" value="NZ_JBBUTI010000004.1"/>
</dbReference>
<dbReference type="Gene3D" id="1.25.40.10">
    <property type="entry name" value="Tetratricopeptide repeat domain"/>
    <property type="match status" value="2"/>
</dbReference>
<evidence type="ECO:0000313" key="4">
    <source>
        <dbReference type="Proteomes" id="UP001379945"/>
    </source>
</evidence>
<dbReference type="EMBL" id="JBBUTI010000004">
    <property type="protein sequence ID" value="MEK8046069.1"/>
    <property type="molecule type" value="Genomic_DNA"/>
</dbReference>
<feature type="modified residue" description="4-aspartylphosphate" evidence="1">
    <location>
        <position position="61"/>
    </location>
</feature>
<dbReference type="Pfam" id="PF00072">
    <property type="entry name" value="Response_reg"/>
    <property type="match status" value="1"/>
</dbReference>
<dbReference type="SMART" id="SM00028">
    <property type="entry name" value="TPR"/>
    <property type="match status" value="3"/>
</dbReference>
<evidence type="ECO:0000259" key="2">
    <source>
        <dbReference type="PROSITE" id="PS50110"/>
    </source>
</evidence>
<proteinExistence type="predicted"/>
<dbReference type="PANTHER" id="PTHR43228">
    <property type="entry name" value="TWO-COMPONENT RESPONSE REGULATOR"/>
    <property type="match status" value="1"/>
</dbReference>
<accession>A0ABU9C5Y0</accession>
<dbReference type="InterPro" id="IPR001789">
    <property type="entry name" value="Sig_transdc_resp-reg_receiver"/>
</dbReference>
<gene>
    <name evidence="3" type="ORF">AACH00_06930</name>
</gene>
<dbReference type="InterPro" id="IPR011006">
    <property type="entry name" value="CheY-like_superfamily"/>
</dbReference>
<keyword evidence="4" id="KW-1185">Reference proteome</keyword>
<name>A0ABU9C5Y0_9BURK</name>
<dbReference type="Pfam" id="PF14559">
    <property type="entry name" value="TPR_19"/>
    <property type="match status" value="1"/>
</dbReference>
<keyword evidence="1" id="KW-0597">Phosphoprotein</keyword>
<dbReference type="Proteomes" id="UP001379945">
    <property type="component" value="Unassembled WGS sequence"/>
</dbReference>
<dbReference type="Gene3D" id="3.40.50.2300">
    <property type="match status" value="1"/>
</dbReference>
<protein>
    <submittedName>
        <fullName evidence="3">Tetratricopeptide repeat protein</fullName>
    </submittedName>
</protein>
<reference evidence="3 4" key="1">
    <citation type="submission" date="2024-04" db="EMBL/GenBank/DDBJ databases">
        <title>Novel species of the genus Ideonella isolated from streams.</title>
        <authorList>
            <person name="Lu H."/>
        </authorList>
    </citation>
    <scope>NUCLEOTIDE SEQUENCE [LARGE SCALE GENOMIC DNA]</scope>
    <source>
        <strain evidence="3 4">LYT19W</strain>
    </source>
</reference>
<evidence type="ECO:0000313" key="3">
    <source>
        <dbReference type="EMBL" id="MEK8046069.1"/>
    </source>
</evidence>
<feature type="domain" description="Response regulatory" evidence="2">
    <location>
        <begin position="11"/>
        <end position="130"/>
    </location>
</feature>
<dbReference type="PANTHER" id="PTHR43228:SF1">
    <property type="entry name" value="TWO-COMPONENT RESPONSE REGULATOR ARR22"/>
    <property type="match status" value="1"/>
</dbReference>
<dbReference type="InterPro" id="IPR052048">
    <property type="entry name" value="ST_Response_Regulator"/>
</dbReference>
<dbReference type="InterPro" id="IPR019734">
    <property type="entry name" value="TPR_rpt"/>
</dbReference>
<comment type="caution">
    <text evidence="3">The sequence shown here is derived from an EMBL/GenBank/DDBJ whole genome shotgun (WGS) entry which is preliminary data.</text>
</comment>
<sequence>MATLPNFATLTALIIDDMSVQQTTLRGQLSSLGIGKVDASTTAEDAIRMIRSRPYNLILCDYNLNARTDGQQLLEHLRDQNLLAADALFFMVTAEGAYASVAAANEHKPDAYLLKPITATDIGERLRSQLERRQALLPILAKLQKKDWAGAVACCDELIARRDRWLMQALQYKGQTLLQMGRHEDAKTCFYAALDERPDLVWARLGLARAHKAAGKFADARQIATELIESPEGDKLVAAYDVIAESMEAEGDAHGAMWVLRDAATVVPSARRHRLLGESAYRNGDLETAKDSFQKVTKLTKSSITAQTQDMLWLGQTLVDRGEYNEAVNLMNDGVKLNRQDPAFEAVSLAIKAQAQLRGGQEQAAKATLERARSGLRKAKADFGTVALAKAELLDGNEAAGLALMEQAISADHENTRLQQLIGNALRDTGHEDKVQSLIEAAAAGLETRVKEAKSLFRDSKIDEALSAIESAVADYPENTGVLLQAAQMNCLSLRLKKQLNSAVVERVRLYLARLETLMPANDRVTQMQRYYRDTVATLNAENKAAGLAA</sequence>
<organism evidence="3 4">
    <name type="scientific">Ideonella margarita</name>
    <dbReference type="NCBI Taxonomy" id="2984191"/>
    <lineage>
        <taxon>Bacteria</taxon>
        <taxon>Pseudomonadati</taxon>
        <taxon>Pseudomonadota</taxon>
        <taxon>Betaproteobacteria</taxon>
        <taxon>Burkholderiales</taxon>
        <taxon>Sphaerotilaceae</taxon>
        <taxon>Ideonella</taxon>
    </lineage>
</organism>
<dbReference type="SUPFAM" id="SSF52172">
    <property type="entry name" value="CheY-like"/>
    <property type="match status" value="1"/>
</dbReference>
<evidence type="ECO:0000256" key="1">
    <source>
        <dbReference type="PROSITE-ProRule" id="PRU00169"/>
    </source>
</evidence>
<dbReference type="SUPFAM" id="SSF48452">
    <property type="entry name" value="TPR-like"/>
    <property type="match status" value="2"/>
</dbReference>
<dbReference type="InterPro" id="IPR011990">
    <property type="entry name" value="TPR-like_helical_dom_sf"/>
</dbReference>